<dbReference type="EMBL" id="CP000250">
    <property type="protein sequence ID" value="ABD04904.1"/>
    <property type="molecule type" value="Genomic_DNA"/>
</dbReference>
<dbReference type="InterPro" id="IPR018060">
    <property type="entry name" value="HTH_AraC"/>
</dbReference>
<dbReference type="PROSITE" id="PS01124">
    <property type="entry name" value="HTH_ARAC_FAMILY_2"/>
    <property type="match status" value="1"/>
</dbReference>
<dbReference type="InterPro" id="IPR020449">
    <property type="entry name" value="Tscrpt_reg_AraC-type_HTH"/>
</dbReference>
<dbReference type="PANTHER" id="PTHR46796">
    <property type="entry name" value="HTH-TYPE TRANSCRIPTIONAL ACTIVATOR RHAS-RELATED"/>
    <property type="match status" value="1"/>
</dbReference>
<sequence>MTTSGANNVRVADSCRSWRTALAEPKRVSAVDRASEEVGRPPRSAIRSWGQRKIEAGYWSIDWPGVIQREMSLSTRAFCELSMVLTPVDDMTLLRGETTIRTGPLQSGRFRVAPANAALSASVSASGPVKFLKVFFAEETARAIGSAIHSHSIDIELEDPMLGTNDPLLVALGREVVENMNDPRPTNRAFAEEAAILMAGRVVSHYSTARYCTSIAVRSPGLDPNLDRALQLMRDHIGDSIDLGMLAASVDMSAFSFVRAFKKKYGLPPIRYHRGMRIEWAKTLLSTTACPVGKISNMLGFSEPSHFVSAFRKTTGCTPLAYRRFRS</sequence>
<dbReference type="OrthoDB" id="9805730at2"/>
<dbReference type="eggNOG" id="COG4977">
    <property type="taxonomic scope" value="Bacteria"/>
</dbReference>
<reference evidence="5 6" key="1">
    <citation type="submission" date="2006-01" db="EMBL/GenBank/DDBJ databases">
        <title>Complete sequence of Rhodopseudomonas palustris HaA2.</title>
        <authorList>
            <consortium name="US DOE Joint Genome Institute"/>
            <person name="Copeland A."/>
            <person name="Lucas S."/>
            <person name="Lapidus A."/>
            <person name="Barry K."/>
            <person name="Detter J.C."/>
            <person name="Glavina T."/>
            <person name="Hammon N."/>
            <person name="Israni S."/>
            <person name="Pitluck S."/>
            <person name="Chain P."/>
            <person name="Malfatti S."/>
            <person name="Shin M."/>
            <person name="Vergez L."/>
            <person name="Schmutz J."/>
            <person name="Larimer F."/>
            <person name="Land M."/>
            <person name="Hauser L."/>
            <person name="Pelletier D.A."/>
            <person name="Kyrpides N."/>
            <person name="Anderson I."/>
            <person name="Oda Y."/>
            <person name="Harwood C.S."/>
            <person name="Richardson P."/>
        </authorList>
    </citation>
    <scope>NUCLEOTIDE SEQUENCE [LARGE SCALE GENOMIC DNA]</scope>
    <source>
        <strain evidence="5 6">HaA2</strain>
    </source>
</reference>
<dbReference type="InterPro" id="IPR018062">
    <property type="entry name" value="HTH_AraC-typ_CS"/>
</dbReference>
<evidence type="ECO:0000256" key="2">
    <source>
        <dbReference type="ARBA" id="ARBA00023125"/>
    </source>
</evidence>
<feature type="domain" description="HTH araC/xylS-type" evidence="4">
    <location>
        <begin position="227"/>
        <end position="325"/>
    </location>
</feature>
<dbReference type="Gene3D" id="1.10.10.60">
    <property type="entry name" value="Homeodomain-like"/>
    <property type="match status" value="2"/>
</dbReference>
<dbReference type="Proteomes" id="UP000008809">
    <property type="component" value="Chromosome"/>
</dbReference>
<dbReference type="InterPro" id="IPR009057">
    <property type="entry name" value="Homeodomain-like_sf"/>
</dbReference>
<name>Q2J3Q6_RHOP2</name>
<dbReference type="GO" id="GO:0043565">
    <property type="term" value="F:sequence-specific DNA binding"/>
    <property type="evidence" value="ECO:0007669"/>
    <property type="project" value="InterPro"/>
</dbReference>
<keyword evidence="6" id="KW-1185">Reference proteome</keyword>
<organism evidence="5 6">
    <name type="scientific">Rhodopseudomonas palustris (strain HaA2)</name>
    <dbReference type="NCBI Taxonomy" id="316058"/>
    <lineage>
        <taxon>Bacteria</taxon>
        <taxon>Pseudomonadati</taxon>
        <taxon>Pseudomonadota</taxon>
        <taxon>Alphaproteobacteria</taxon>
        <taxon>Hyphomicrobiales</taxon>
        <taxon>Nitrobacteraceae</taxon>
        <taxon>Rhodopseudomonas</taxon>
    </lineage>
</organism>
<dbReference type="SMART" id="SM00342">
    <property type="entry name" value="HTH_ARAC"/>
    <property type="match status" value="1"/>
</dbReference>
<evidence type="ECO:0000313" key="6">
    <source>
        <dbReference type="Proteomes" id="UP000008809"/>
    </source>
</evidence>
<keyword evidence="3" id="KW-0804">Transcription</keyword>
<evidence type="ECO:0000256" key="3">
    <source>
        <dbReference type="ARBA" id="ARBA00023163"/>
    </source>
</evidence>
<evidence type="ECO:0000313" key="5">
    <source>
        <dbReference type="EMBL" id="ABD04904.1"/>
    </source>
</evidence>
<dbReference type="InterPro" id="IPR050204">
    <property type="entry name" value="AraC_XylS_family_regulators"/>
</dbReference>
<dbReference type="SUPFAM" id="SSF46689">
    <property type="entry name" value="Homeodomain-like"/>
    <property type="match status" value="2"/>
</dbReference>
<dbReference type="PRINTS" id="PR00032">
    <property type="entry name" value="HTHARAC"/>
</dbReference>
<proteinExistence type="predicted"/>
<keyword evidence="2" id="KW-0238">DNA-binding</keyword>
<dbReference type="KEGG" id="rpb:RPB_0193"/>
<accession>Q2J3Q6</accession>
<evidence type="ECO:0000256" key="1">
    <source>
        <dbReference type="ARBA" id="ARBA00023015"/>
    </source>
</evidence>
<dbReference type="PROSITE" id="PS00041">
    <property type="entry name" value="HTH_ARAC_FAMILY_1"/>
    <property type="match status" value="1"/>
</dbReference>
<protein>
    <submittedName>
        <fullName evidence="5">Transcriptional regulator, AraC family</fullName>
    </submittedName>
</protein>
<dbReference type="STRING" id="316058.RPB_0193"/>
<dbReference type="GO" id="GO:0003700">
    <property type="term" value="F:DNA-binding transcription factor activity"/>
    <property type="evidence" value="ECO:0007669"/>
    <property type="project" value="InterPro"/>
</dbReference>
<dbReference type="AlphaFoldDB" id="Q2J3Q6"/>
<evidence type="ECO:0000259" key="4">
    <source>
        <dbReference type="PROSITE" id="PS01124"/>
    </source>
</evidence>
<keyword evidence="1" id="KW-0805">Transcription regulation</keyword>
<dbReference type="Pfam" id="PF12833">
    <property type="entry name" value="HTH_18"/>
    <property type="match status" value="1"/>
</dbReference>
<dbReference type="HOGENOM" id="CLU_000445_88_4_5"/>
<gene>
    <name evidence="5" type="ordered locus">RPB_0193</name>
</gene>